<keyword evidence="1" id="KW-0808">Transferase</keyword>
<accession>A0ABR7RU24</accession>
<proteinExistence type="predicted"/>
<gene>
    <name evidence="1" type="ORF">IBL26_23700</name>
</gene>
<dbReference type="RefSeq" id="WP_187786988.1">
    <property type="nucleotide sequence ID" value="NZ_JACTVA010000077.1"/>
</dbReference>
<dbReference type="Gene3D" id="3.40.50.10540">
    <property type="entry name" value="Crotonobetainyl-coa:carnitine coa-transferase, domain 1"/>
    <property type="match status" value="1"/>
</dbReference>
<protein>
    <submittedName>
        <fullName evidence="1">CoA transferase</fullName>
    </submittedName>
</protein>
<comment type="caution">
    <text evidence="1">The sequence shown here is derived from an EMBL/GenBank/DDBJ whole genome shotgun (WGS) entry which is preliminary data.</text>
</comment>
<reference evidence="1 2" key="1">
    <citation type="journal article" date="2013" name="Int. J. Syst. Evol. Microbiol.">
        <title>Roseomonas aerophila sp. nov., isolated from air.</title>
        <authorList>
            <person name="Kim S.J."/>
            <person name="Weon H.Y."/>
            <person name="Ahn J.H."/>
            <person name="Hong S.B."/>
            <person name="Seok S.J."/>
            <person name="Whang K.S."/>
            <person name="Kwon S.W."/>
        </authorList>
    </citation>
    <scope>NUCLEOTIDE SEQUENCE [LARGE SCALE GENOMIC DNA]</scope>
    <source>
        <strain evidence="1 2">NBRC 108923</strain>
    </source>
</reference>
<dbReference type="InterPro" id="IPR023606">
    <property type="entry name" value="CoA-Trfase_III_dom_1_sf"/>
</dbReference>
<evidence type="ECO:0000313" key="2">
    <source>
        <dbReference type="Proteomes" id="UP000626026"/>
    </source>
</evidence>
<dbReference type="SUPFAM" id="SSF89796">
    <property type="entry name" value="CoA-transferase family III (CaiB/BaiF)"/>
    <property type="match status" value="2"/>
</dbReference>
<dbReference type="InterPro" id="IPR050509">
    <property type="entry name" value="CoA-transferase_III"/>
</dbReference>
<evidence type="ECO:0000313" key="1">
    <source>
        <dbReference type="EMBL" id="MBC9209863.1"/>
    </source>
</evidence>
<dbReference type="PANTHER" id="PTHR48228:SF4">
    <property type="entry name" value="BLR3030 PROTEIN"/>
    <property type="match status" value="1"/>
</dbReference>
<dbReference type="GO" id="GO:0016740">
    <property type="term" value="F:transferase activity"/>
    <property type="evidence" value="ECO:0007669"/>
    <property type="project" value="UniProtKB-KW"/>
</dbReference>
<keyword evidence="2" id="KW-1185">Reference proteome</keyword>
<dbReference type="Pfam" id="PF02515">
    <property type="entry name" value="CoA_transf_3"/>
    <property type="match status" value="1"/>
</dbReference>
<dbReference type="Proteomes" id="UP000626026">
    <property type="component" value="Unassembled WGS sequence"/>
</dbReference>
<sequence>MSTRPASAAAQVTGALWHRAGLPVEALAKLALPGAGPSVDAALPSSFAVGTAAQASIAAMALAAAELHHQRGAPRQRVTVGLRHAAAEFRSERLFRIDGLEAPELWDAIAGLYPTADGPNGPGWVRLHTNFPHHRDGLLRLLGVPNDRAAVAQALLSWQAEAFEAAAAEAGLCVSALRSFAEWDAHPQSRAVADWPVRLTRIGDAPPLPLPPAAARPLEGIRVLDLTRIIAGPVAGRALAAHGADVMLITAPHLPAVAPLVIDTGRGKRSAQLDLRGAEGVAQLEALTRQADVFLQGYRPGAIAARGFGAARLAELRPGIVHASLSAYGEAGPWHGRRGFDSLVQTASGFNLAEAEAAGEAKPRPLPAQALDHASGYLLAFGILAALHRRAVEGGTWQVDVSLAATGRWLRGLGQVANGFAVPDPGREDLLDLLEESDSGFGRLTAVRHAGMLEATPAFFARPSVPLGSDAPEW</sequence>
<name>A0ABR7RU24_9PROT</name>
<organism evidence="1 2">
    <name type="scientific">Teichococcus aerophilus</name>
    <dbReference type="NCBI Taxonomy" id="1224513"/>
    <lineage>
        <taxon>Bacteria</taxon>
        <taxon>Pseudomonadati</taxon>
        <taxon>Pseudomonadota</taxon>
        <taxon>Alphaproteobacteria</taxon>
        <taxon>Acetobacterales</taxon>
        <taxon>Roseomonadaceae</taxon>
        <taxon>Roseomonas</taxon>
    </lineage>
</organism>
<dbReference type="InterPro" id="IPR003673">
    <property type="entry name" value="CoA-Trfase_fam_III"/>
</dbReference>
<dbReference type="EMBL" id="JACTVA010000077">
    <property type="protein sequence ID" value="MBC9209863.1"/>
    <property type="molecule type" value="Genomic_DNA"/>
</dbReference>
<dbReference type="PANTHER" id="PTHR48228">
    <property type="entry name" value="SUCCINYL-COA--D-CITRAMALATE COA-TRANSFERASE"/>
    <property type="match status" value="1"/>
</dbReference>